<evidence type="ECO:0000313" key="2">
    <source>
        <dbReference type="EMBL" id="CAK0799210.1"/>
    </source>
</evidence>
<gene>
    <name evidence="2" type="ORF">PCOR1329_LOCUS7738</name>
</gene>
<sequence>MMPEKIAASWQDEAARPPRPLADQMCSASASAQPSPGGSLLSLPCDSRRPRGLQASQSPKKQRTTTGPTRGTRATPAGPAKLRLKTKGPVHRAQITIAAQLSNTHTVKEMIMARRDFAANALRSGPSRKANETNQIVASRMHK</sequence>
<feature type="region of interest" description="Disordered" evidence="1">
    <location>
        <begin position="122"/>
        <end position="143"/>
    </location>
</feature>
<reference evidence="2" key="1">
    <citation type="submission" date="2023-10" db="EMBL/GenBank/DDBJ databases">
        <authorList>
            <person name="Chen Y."/>
            <person name="Shah S."/>
            <person name="Dougan E. K."/>
            <person name="Thang M."/>
            <person name="Chan C."/>
        </authorList>
    </citation>
    <scope>NUCLEOTIDE SEQUENCE [LARGE SCALE GENOMIC DNA]</scope>
</reference>
<feature type="compositionally biased region" description="Low complexity" evidence="1">
    <location>
        <begin position="27"/>
        <end position="39"/>
    </location>
</feature>
<protein>
    <submittedName>
        <fullName evidence="2">Uncharacterized protein</fullName>
    </submittedName>
</protein>
<name>A0ABN9Q4B8_9DINO</name>
<proteinExistence type="predicted"/>
<feature type="region of interest" description="Disordered" evidence="1">
    <location>
        <begin position="1"/>
        <end position="90"/>
    </location>
</feature>
<feature type="compositionally biased region" description="Low complexity" evidence="1">
    <location>
        <begin position="64"/>
        <end position="80"/>
    </location>
</feature>
<comment type="caution">
    <text evidence="2">The sequence shown here is derived from an EMBL/GenBank/DDBJ whole genome shotgun (WGS) entry which is preliminary data.</text>
</comment>
<dbReference type="EMBL" id="CAUYUJ010002109">
    <property type="protein sequence ID" value="CAK0799210.1"/>
    <property type="molecule type" value="Genomic_DNA"/>
</dbReference>
<accession>A0ABN9Q4B8</accession>
<evidence type="ECO:0000256" key="1">
    <source>
        <dbReference type="SAM" id="MobiDB-lite"/>
    </source>
</evidence>
<dbReference type="Proteomes" id="UP001189429">
    <property type="component" value="Unassembled WGS sequence"/>
</dbReference>
<keyword evidence="3" id="KW-1185">Reference proteome</keyword>
<organism evidence="2 3">
    <name type="scientific">Prorocentrum cordatum</name>
    <dbReference type="NCBI Taxonomy" id="2364126"/>
    <lineage>
        <taxon>Eukaryota</taxon>
        <taxon>Sar</taxon>
        <taxon>Alveolata</taxon>
        <taxon>Dinophyceae</taxon>
        <taxon>Prorocentrales</taxon>
        <taxon>Prorocentraceae</taxon>
        <taxon>Prorocentrum</taxon>
    </lineage>
</organism>
<evidence type="ECO:0000313" key="3">
    <source>
        <dbReference type="Proteomes" id="UP001189429"/>
    </source>
</evidence>